<name>A0ABR5GZ61_9HYPH</name>
<accession>A0ABR5GZ61</accession>
<reference evidence="1 2" key="1">
    <citation type="submission" date="2014-11" db="EMBL/GenBank/DDBJ databases">
        <title>Comparative genomics of Methylobacterium species.</title>
        <authorList>
            <person name="Chaudhry V."/>
            <person name="Patil P.B."/>
        </authorList>
    </citation>
    <scope>NUCLEOTIDE SEQUENCE [LARGE SCALE GENOMIC DNA]</scope>
    <source>
        <strain evidence="1 2">SE3.6</strain>
    </source>
</reference>
<dbReference type="Proteomes" id="UP000036471">
    <property type="component" value="Unassembled WGS sequence"/>
</dbReference>
<organism evidence="1 2">
    <name type="scientific">Methylobacterium indicum</name>
    <dbReference type="NCBI Taxonomy" id="1775910"/>
    <lineage>
        <taxon>Bacteria</taxon>
        <taxon>Pseudomonadati</taxon>
        <taxon>Pseudomonadota</taxon>
        <taxon>Alphaproteobacteria</taxon>
        <taxon>Hyphomicrobiales</taxon>
        <taxon>Methylobacteriaceae</taxon>
        <taxon>Methylobacterium</taxon>
    </lineage>
</organism>
<keyword evidence="2" id="KW-1185">Reference proteome</keyword>
<sequence>MAGRVTPIAQEFELLVRDAWSPEAQAGYVREFAREQIAGAEAQNEKALGYKPEHQLYIDGTQRPDLSAVTGNSRILVEFEILFDVIARVDEMLKAASPRGTRTKLPGQRYVESHHWFADDREFTDIANPPKAEQYVVLNSQPYTRRLERGWSKQSPQGVYQVVAAMAKRQFGNIAYVGFTYRSFPHGAIGAWSGSASARKMAREVRGGRASLHEEWLTRQPAIIIDPGRG</sequence>
<comment type="caution">
    <text evidence="1">The sequence shown here is derived from an EMBL/GenBank/DDBJ whole genome shotgun (WGS) entry which is preliminary data.</text>
</comment>
<gene>
    <name evidence="1" type="ORF">QR79_23865</name>
</gene>
<evidence type="ECO:0000313" key="2">
    <source>
        <dbReference type="Proteomes" id="UP000036471"/>
    </source>
</evidence>
<dbReference type="RefSeq" id="WP_048428577.1">
    <property type="nucleotide sequence ID" value="NZ_JTHF01000129.1"/>
</dbReference>
<protein>
    <submittedName>
        <fullName evidence="1">Uncharacterized protein</fullName>
    </submittedName>
</protein>
<evidence type="ECO:0000313" key="1">
    <source>
        <dbReference type="EMBL" id="KMO15776.1"/>
    </source>
</evidence>
<proteinExistence type="predicted"/>
<dbReference type="EMBL" id="JTHG01000260">
    <property type="protein sequence ID" value="KMO15776.1"/>
    <property type="molecule type" value="Genomic_DNA"/>
</dbReference>